<dbReference type="AlphaFoldDB" id="A0A8D0BC91"/>
<keyword evidence="4 10" id="KW-0812">Transmembrane</keyword>
<dbReference type="OMA" id="NIGNVGM"/>
<organism evidence="11 12">
    <name type="scientific">Salvator merianae</name>
    <name type="common">Argentine black and white tegu</name>
    <name type="synonym">Tupinambis merianae</name>
    <dbReference type="NCBI Taxonomy" id="96440"/>
    <lineage>
        <taxon>Eukaryota</taxon>
        <taxon>Metazoa</taxon>
        <taxon>Chordata</taxon>
        <taxon>Craniata</taxon>
        <taxon>Vertebrata</taxon>
        <taxon>Euteleostomi</taxon>
        <taxon>Lepidosauria</taxon>
        <taxon>Squamata</taxon>
        <taxon>Bifurcata</taxon>
        <taxon>Unidentata</taxon>
        <taxon>Episquamata</taxon>
        <taxon>Laterata</taxon>
        <taxon>Teiioidea</taxon>
        <taxon>Teiidae</taxon>
        <taxon>Salvator</taxon>
    </lineage>
</organism>
<reference evidence="11" key="1">
    <citation type="submission" date="2025-08" db="UniProtKB">
        <authorList>
            <consortium name="Ensembl"/>
        </authorList>
    </citation>
    <scope>IDENTIFICATION</scope>
</reference>
<feature type="coiled-coil region" evidence="8">
    <location>
        <begin position="126"/>
        <end position="153"/>
    </location>
</feature>
<proteinExistence type="predicted"/>
<keyword evidence="5 10" id="KW-1133">Transmembrane helix</keyword>
<evidence type="ECO:0000256" key="8">
    <source>
        <dbReference type="SAM" id="Coils"/>
    </source>
</evidence>
<evidence type="ECO:0000256" key="1">
    <source>
        <dbReference type="ARBA" id="ARBA00004167"/>
    </source>
</evidence>
<feature type="transmembrane region" description="Helical" evidence="10">
    <location>
        <begin position="231"/>
        <end position="253"/>
    </location>
</feature>
<evidence type="ECO:0000256" key="5">
    <source>
        <dbReference type="ARBA" id="ARBA00022989"/>
    </source>
</evidence>
<evidence type="ECO:0000256" key="9">
    <source>
        <dbReference type="SAM" id="MobiDB-lite"/>
    </source>
</evidence>
<feature type="compositionally biased region" description="Low complexity" evidence="9">
    <location>
        <begin position="7"/>
        <end position="20"/>
    </location>
</feature>
<evidence type="ECO:0000256" key="7">
    <source>
        <dbReference type="ARBA" id="ARBA00023136"/>
    </source>
</evidence>
<keyword evidence="6 8" id="KW-0175">Coiled coil</keyword>
<dbReference type="Proteomes" id="UP000694421">
    <property type="component" value="Unplaced"/>
</dbReference>
<protein>
    <submittedName>
        <fullName evidence="11">Inositol 1,4,5-triphosphate receptor associated 2</fullName>
    </submittedName>
</protein>
<dbReference type="Pfam" id="PF05781">
    <property type="entry name" value="MRVI1"/>
    <property type="match status" value="2"/>
</dbReference>
<dbReference type="Ensembl" id="ENSSMRT00000010173.1">
    <property type="protein sequence ID" value="ENSSMRP00000008718.1"/>
    <property type="gene ID" value="ENSSMRG00000006977.1"/>
</dbReference>
<reference evidence="11" key="2">
    <citation type="submission" date="2025-09" db="UniProtKB">
        <authorList>
            <consortium name="Ensembl"/>
        </authorList>
    </citation>
    <scope>IDENTIFICATION</scope>
</reference>
<name>A0A8D0BC91_SALMN</name>
<evidence type="ECO:0000256" key="2">
    <source>
        <dbReference type="ARBA" id="ARBA00004496"/>
    </source>
</evidence>
<accession>A0A8D0BC91</accession>
<evidence type="ECO:0000313" key="12">
    <source>
        <dbReference type="Proteomes" id="UP000694421"/>
    </source>
</evidence>
<evidence type="ECO:0000313" key="11">
    <source>
        <dbReference type="Ensembl" id="ENSSMRP00000008718.1"/>
    </source>
</evidence>
<keyword evidence="7 10" id="KW-0472">Membrane</keyword>
<evidence type="ECO:0000256" key="4">
    <source>
        <dbReference type="ARBA" id="ARBA00022692"/>
    </source>
</evidence>
<feature type="region of interest" description="Disordered" evidence="9">
    <location>
        <begin position="1"/>
        <end position="21"/>
    </location>
</feature>
<evidence type="ECO:0000256" key="10">
    <source>
        <dbReference type="SAM" id="Phobius"/>
    </source>
</evidence>
<keyword evidence="3" id="KW-0963">Cytoplasm</keyword>
<evidence type="ECO:0000256" key="6">
    <source>
        <dbReference type="ARBA" id="ARBA00023054"/>
    </source>
</evidence>
<dbReference type="GeneTree" id="ENSGT00530000063722"/>
<dbReference type="PANTHER" id="PTHR15352">
    <property type="entry name" value="LYMPHOID-RESTRICTED MEMBRANE PROTEIN, JAW1"/>
    <property type="match status" value="1"/>
</dbReference>
<comment type="subcellular location">
    <subcellularLocation>
        <location evidence="2">Cytoplasm</location>
    </subcellularLocation>
    <subcellularLocation>
        <location evidence="1">Membrane</location>
        <topology evidence="1">Single-pass membrane protein</topology>
    </subcellularLocation>
</comment>
<dbReference type="InterPro" id="IPR008677">
    <property type="entry name" value="MRVI1"/>
</dbReference>
<dbReference type="PANTHER" id="PTHR15352:SF3">
    <property type="entry name" value="INOSITOL 1,4,5-TRIPHOSPHATE RECEPTOR ASSOCIATED 2"/>
    <property type="match status" value="1"/>
</dbReference>
<sequence length="289" mass="32625">REHKRSPAGSGHSPSSPASSEGEEFLRLSLGFKCDLFTLEKRVRLEERSRDLAEANLRKEIAGALKLLNWESLMPLEDNQAQEIVKKLQKSLELLNQYAMRVASKAEMLGAIHQESRVSKAVEVMIQHVENLKRTYAREHAELEELKEVLLQNDKYFGSLGDRGNEQRACLCFDRGLIGAKQGEKRPLLKRYVSSPSWTESEEEQPESTSTRLFSWASSLRSSFGRINKGLYMPIIAVLFLAVLSAFIVHLSLQRPADDAPVGTGDAWTSVQQLLWPYTGLQHQRPPPV</sequence>
<keyword evidence="12" id="KW-1185">Reference proteome</keyword>
<evidence type="ECO:0000256" key="3">
    <source>
        <dbReference type="ARBA" id="ARBA00022490"/>
    </source>
</evidence>
<dbReference type="GO" id="GO:0005789">
    <property type="term" value="C:endoplasmic reticulum membrane"/>
    <property type="evidence" value="ECO:0007669"/>
    <property type="project" value="TreeGrafter"/>
</dbReference>